<feature type="transmembrane region" description="Helical" evidence="8">
    <location>
        <begin position="12"/>
        <end position="32"/>
    </location>
</feature>
<dbReference type="GO" id="GO:0015295">
    <property type="term" value="F:solute:proton symporter activity"/>
    <property type="evidence" value="ECO:0007669"/>
    <property type="project" value="TreeGrafter"/>
</dbReference>
<dbReference type="Proteomes" id="UP000295788">
    <property type="component" value="Unassembled WGS sequence"/>
</dbReference>
<evidence type="ECO:0000256" key="3">
    <source>
        <dbReference type="ARBA" id="ARBA00022448"/>
    </source>
</evidence>
<dbReference type="EMBL" id="SMAB01000002">
    <property type="protein sequence ID" value="TCS84113.1"/>
    <property type="molecule type" value="Genomic_DNA"/>
</dbReference>
<comment type="caution">
    <text evidence="9">The sequence shown here is derived from an EMBL/GenBank/DDBJ whole genome shotgun (WGS) entry which is preliminary data.</text>
</comment>
<feature type="transmembrane region" description="Helical" evidence="8">
    <location>
        <begin position="196"/>
        <end position="214"/>
    </location>
</feature>
<dbReference type="NCBIfam" id="TIGR00795">
    <property type="entry name" value="lctP"/>
    <property type="match status" value="1"/>
</dbReference>
<evidence type="ECO:0000313" key="9">
    <source>
        <dbReference type="EMBL" id="TCS84113.1"/>
    </source>
</evidence>
<evidence type="ECO:0000256" key="4">
    <source>
        <dbReference type="ARBA" id="ARBA00022475"/>
    </source>
</evidence>
<gene>
    <name evidence="9" type="ORF">EDD72_102154</name>
</gene>
<feature type="transmembrane region" description="Helical" evidence="8">
    <location>
        <begin position="519"/>
        <end position="540"/>
    </location>
</feature>
<evidence type="ECO:0000256" key="7">
    <source>
        <dbReference type="ARBA" id="ARBA00023136"/>
    </source>
</evidence>
<dbReference type="Pfam" id="PF02652">
    <property type="entry name" value="Lactate_perm"/>
    <property type="match status" value="1"/>
</dbReference>
<feature type="transmembrane region" description="Helical" evidence="8">
    <location>
        <begin position="70"/>
        <end position="93"/>
    </location>
</feature>
<keyword evidence="6 8" id="KW-1133">Transmembrane helix</keyword>
<feature type="transmembrane region" description="Helical" evidence="8">
    <location>
        <begin position="295"/>
        <end position="314"/>
    </location>
</feature>
<keyword evidence="4 8" id="KW-1003">Cell membrane</keyword>
<reference evidence="9 10" key="1">
    <citation type="submission" date="2019-03" db="EMBL/GenBank/DDBJ databases">
        <title>Genomic Encyclopedia of Type Strains, Phase IV (KMG-IV): sequencing the most valuable type-strain genomes for metagenomic binning, comparative biology and taxonomic classification.</title>
        <authorList>
            <person name="Goeker M."/>
        </authorList>
    </citation>
    <scope>NUCLEOTIDE SEQUENCE [LARGE SCALE GENOMIC DNA]</scope>
    <source>
        <strain evidence="9 10">DSM 23802</strain>
    </source>
</reference>
<keyword evidence="5 8" id="KW-0812">Transmembrane</keyword>
<feature type="transmembrane region" description="Helical" evidence="8">
    <location>
        <begin position="358"/>
        <end position="377"/>
    </location>
</feature>
<dbReference type="GO" id="GO:0015129">
    <property type="term" value="F:lactate transmembrane transporter activity"/>
    <property type="evidence" value="ECO:0007669"/>
    <property type="project" value="UniProtKB-UniRule"/>
</dbReference>
<dbReference type="InterPro" id="IPR003804">
    <property type="entry name" value="Lactate_perm"/>
</dbReference>
<feature type="transmembrane region" description="Helical" evidence="8">
    <location>
        <begin position="39"/>
        <end position="58"/>
    </location>
</feature>
<feature type="transmembrane region" description="Helical" evidence="8">
    <location>
        <begin position="397"/>
        <end position="415"/>
    </location>
</feature>
<proteinExistence type="inferred from homology"/>
<dbReference type="PANTHER" id="PTHR30003">
    <property type="entry name" value="L-LACTATE PERMEASE"/>
    <property type="match status" value="1"/>
</dbReference>
<feature type="transmembrane region" description="Helical" evidence="8">
    <location>
        <begin position="250"/>
        <end position="267"/>
    </location>
</feature>
<evidence type="ECO:0000256" key="6">
    <source>
        <dbReference type="ARBA" id="ARBA00022989"/>
    </source>
</evidence>
<evidence type="ECO:0000313" key="10">
    <source>
        <dbReference type="Proteomes" id="UP000295788"/>
    </source>
</evidence>
<feature type="transmembrane region" description="Helical" evidence="8">
    <location>
        <begin position="435"/>
        <end position="457"/>
    </location>
</feature>
<keyword evidence="3 8" id="KW-0813">Transport</keyword>
<keyword evidence="10" id="KW-1185">Reference proteome</keyword>
<protein>
    <recommendedName>
        <fullName evidence="8">L-lactate permease</fullName>
    </recommendedName>
</protein>
<sequence length="541" mass="58461">MWTQIYDPMNSIFLSALISAIPMVYYLWALAIKRMKGHIAGITTVLLSIIIAILVYGMPTNLALLTTGYGALYGIWPISWIIVTAVFLYKITVKTGQFDIIRSSVVTITEDRRLQALLIAFSFGAFLEGAAGYGTPVAISAALLVGLGFEPLYAAGLALIANTAPVAFGAIGIPVIVAGNTTGIDPFLISQMVGRQLPFLSFFVPFWLVFIMSGWKGTKEVMPAILVSGGSFAIAQYFTSNFIGPELPDITSALFSLVATALFLKVWKPKTIFRFKNETVKSNSQNHQTYTTGQIIKAWSPFILLTAFIIIWGIPSIKNILGQTTIKFHIPGLDKAVMQTAPIVTKATPYAAVFKFDWLAAAGTAILLAAFISKFIVGMSMRDWLNTFAETLNELKFPIITISSVLGLAYIYNYAGMSGTLGLALAKTGHLFPFFAPILGWLGVFLTGSDTSANALFGNLQKITANQIGVNPVLTVAANSSGGVTGKMISPQSIAVATASTGLVGKEGDLFRFTFKHSIMFVIIISIMTYVQAYFLSWMIP</sequence>
<feature type="transmembrane region" description="Helical" evidence="8">
    <location>
        <begin position="114"/>
        <end position="133"/>
    </location>
</feature>
<accession>A0A4R3KK07</accession>
<organism evidence="9 10">
    <name type="scientific">Tepidibacillus fermentans</name>
    <dbReference type="NCBI Taxonomy" id="1281767"/>
    <lineage>
        <taxon>Bacteria</taxon>
        <taxon>Bacillati</taxon>
        <taxon>Bacillota</taxon>
        <taxon>Bacilli</taxon>
        <taxon>Bacillales</taxon>
        <taxon>Bacillaceae</taxon>
        <taxon>Tepidibacillus</taxon>
    </lineage>
</organism>
<dbReference type="OrthoDB" id="9761056at2"/>
<evidence type="ECO:0000256" key="5">
    <source>
        <dbReference type="ARBA" id="ARBA00022692"/>
    </source>
</evidence>
<dbReference type="PANTHER" id="PTHR30003:SF0">
    <property type="entry name" value="GLYCOLATE PERMEASE GLCA-RELATED"/>
    <property type="match status" value="1"/>
</dbReference>
<comment type="similarity">
    <text evidence="2 8">Belongs to the lactate permease family.</text>
</comment>
<evidence type="ECO:0000256" key="2">
    <source>
        <dbReference type="ARBA" id="ARBA00010100"/>
    </source>
</evidence>
<dbReference type="RefSeq" id="WP_132766974.1">
    <property type="nucleotide sequence ID" value="NZ_SMAB01000002.1"/>
</dbReference>
<dbReference type="AlphaFoldDB" id="A0A4R3KK07"/>
<name>A0A4R3KK07_9BACI</name>
<evidence type="ECO:0000256" key="8">
    <source>
        <dbReference type="RuleBase" id="RU365092"/>
    </source>
</evidence>
<evidence type="ECO:0000256" key="1">
    <source>
        <dbReference type="ARBA" id="ARBA00004651"/>
    </source>
</evidence>
<comment type="subcellular location">
    <subcellularLocation>
        <location evidence="1 8">Cell membrane</location>
        <topology evidence="1 8">Multi-pass membrane protein</topology>
    </subcellularLocation>
</comment>
<comment type="function">
    <text evidence="8">Uptake of L-lactate across the membrane. Can also transport D-lactate and glycolate.</text>
</comment>
<dbReference type="GO" id="GO:0005886">
    <property type="term" value="C:plasma membrane"/>
    <property type="evidence" value="ECO:0007669"/>
    <property type="project" value="UniProtKB-SubCell"/>
</dbReference>
<keyword evidence="7 8" id="KW-0472">Membrane</keyword>